<proteinExistence type="predicted"/>
<dbReference type="AlphaFoldDB" id="A0A1H7NHA3"/>
<evidence type="ECO:0000256" key="1">
    <source>
        <dbReference type="SAM" id="SignalP"/>
    </source>
</evidence>
<dbReference type="SUPFAM" id="SSF160574">
    <property type="entry name" value="BT0923-like"/>
    <property type="match status" value="1"/>
</dbReference>
<feature type="chain" id="PRO_5011570853" description="Peptidase propeptide and YPEB domain-containing protein" evidence="1">
    <location>
        <begin position="20"/>
        <end position="78"/>
    </location>
</feature>
<organism evidence="2 3">
    <name type="scientific">Nitrosovibrio tenuis</name>
    <dbReference type="NCBI Taxonomy" id="1233"/>
    <lineage>
        <taxon>Bacteria</taxon>
        <taxon>Pseudomonadati</taxon>
        <taxon>Pseudomonadota</taxon>
        <taxon>Betaproteobacteria</taxon>
        <taxon>Nitrosomonadales</taxon>
        <taxon>Nitrosomonadaceae</taxon>
        <taxon>Nitrosovibrio</taxon>
    </lineage>
</organism>
<evidence type="ECO:0000313" key="3">
    <source>
        <dbReference type="Proteomes" id="UP000198620"/>
    </source>
</evidence>
<keyword evidence="1" id="KW-0732">Signal</keyword>
<sequence length="78" mass="8629">MKRSILLSAAMVITTSAFAEKEEKVRWSQLPGAVQKTITDNAGDGKIEEIEKETKTKDGKTVTVYEVEVKNGRGESRD</sequence>
<reference evidence="2 3" key="1">
    <citation type="submission" date="2016-10" db="EMBL/GenBank/DDBJ databases">
        <authorList>
            <person name="de Groot N.N."/>
        </authorList>
    </citation>
    <scope>NUCLEOTIDE SEQUENCE [LARGE SCALE GENOMIC DNA]</scope>
    <source>
        <strain evidence="2 3">Nv1</strain>
    </source>
</reference>
<keyword evidence="3" id="KW-1185">Reference proteome</keyword>
<dbReference type="Gene3D" id="3.10.450.360">
    <property type="match status" value="1"/>
</dbReference>
<feature type="signal peptide" evidence="1">
    <location>
        <begin position="1"/>
        <end position="19"/>
    </location>
</feature>
<evidence type="ECO:0000313" key="2">
    <source>
        <dbReference type="EMBL" id="SEL22699.1"/>
    </source>
</evidence>
<accession>A0A1H7NHA3</accession>
<dbReference type="EMBL" id="FOBH01000007">
    <property type="protein sequence ID" value="SEL22699.1"/>
    <property type="molecule type" value="Genomic_DNA"/>
</dbReference>
<evidence type="ECO:0008006" key="4">
    <source>
        <dbReference type="Google" id="ProtNLM"/>
    </source>
</evidence>
<protein>
    <recommendedName>
        <fullName evidence="4">Peptidase propeptide and YPEB domain-containing protein</fullName>
    </recommendedName>
</protein>
<gene>
    <name evidence="2" type="ORF">SAMN05216387_1078</name>
</gene>
<dbReference type="STRING" id="1233.SAMN05216387_1078"/>
<dbReference type="RefSeq" id="WP_245728003.1">
    <property type="nucleotide sequence ID" value="NZ_FOBH01000007.1"/>
</dbReference>
<name>A0A1H7NHA3_9PROT</name>
<dbReference type="Proteomes" id="UP000198620">
    <property type="component" value="Unassembled WGS sequence"/>
</dbReference>